<keyword evidence="2" id="KW-0732">Signal</keyword>
<feature type="region of interest" description="Disordered" evidence="1">
    <location>
        <begin position="44"/>
        <end position="85"/>
    </location>
</feature>
<dbReference type="GeneID" id="15802688"/>
<dbReference type="OrthoDB" id="10530523at2759"/>
<dbReference type="RefSeq" id="XP_004832476.1">
    <property type="nucleotide sequence ID" value="XM_004832419.1"/>
</dbReference>
<feature type="region of interest" description="Disordered" evidence="1">
    <location>
        <begin position="153"/>
        <end position="173"/>
    </location>
</feature>
<dbReference type="EMBL" id="ACOU01000004">
    <property type="protein sequence ID" value="EKX73024.1"/>
    <property type="molecule type" value="Genomic_DNA"/>
</dbReference>
<keyword evidence="4" id="KW-1185">Reference proteome</keyword>
<sequence>MTRLLFGACALACFAEYTFALGYNSFYDGPPTLRFLEREKTLNADGEQKPSHVETSPGVPPSVTGGSMMAPSTSQENSGPLMPSILNAQFGQNTAQMQQPHLQNTQGFPAQIPSAVPQIHQENYPTPQVVQNSQPLEHSPALQTAITTEQLETQTVDQSQNLRGGTNGKKDPLYESLQGLESQLSNALGAVKEKLESIQEMNKRPIHVDCGVTRVRFVCPKDKKKKKEDNEESEEDDDDEDEKDEGEDEDE</sequence>
<reference evidence="3 4" key="1">
    <citation type="journal article" date="2012" name="BMC Genomics">
        <title>Comparative genomic analysis and phylogenetic position of Theileria equi.</title>
        <authorList>
            <person name="Kappmeyer L.S."/>
            <person name="Thiagarajan M."/>
            <person name="Herndon D.R."/>
            <person name="Ramsay J.D."/>
            <person name="Caler E."/>
            <person name="Djikeng A."/>
            <person name="Gillespie J.J."/>
            <person name="Lau A.O."/>
            <person name="Roalson E.H."/>
            <person name="Silva J.C."/>
            <person name="Silva M.G."/>
            <person name="Suarez C.E."/>
            <person name="Ueti M.W."/>
            <person name="Nene V.M."/>
            <person name="Mealey R.H."/>
            <person name="Knowles D.P."/>
            <person name="Brayton K.A."/>
        </authorList>
    </citation>
    <scope>NUCLEOTIDE SEQUENCE [LARGE SCALE GENOMIC DNA]</scope>
    <source>
        <strain evidence="3 4">WA</strain>
    </source>
</reference>
<proteinExistence type="predicted"/>
<dbReference type="AlphaFoldDB" id="L1LCL7"/>
<dbReference type="KEGG" id="beq:BEWA_015850"/>
<feature type="chain" id="PRO_5003953174" evidence="2">
    <location>
        <begin position="21"/>
        <end position="251"/>
    </location>
</feature>
<comment type="caution">
    <text evidence="3">The sequence shown here is derived from an EMBL/GenBank/DDBJ whole genome shotgun (WGS) entry which is preliminary data.</text>
</comment>
<accession>L1LCL7</accession>
<evidence type="ECO:0000313" key="3">
    <source>
        <dbReference type="EMBL" id="EKX73024.1"/>
    </source>
</evidence>
<feature type="region of interest" description="Disordered" evidence="1">
    <location>
        <begin position="221"/>
        <end position="251"/>
    </location>
</feature>
<gene>
    <name evidence="3" type="ORF">BEWA_015850</name>
</gene>
<feature type="compositionally biased region" description="Polar residues" evidence="1">
    <location>
        <begin position="153"/>
        <end position="164"/>
    </location>
</feature>
<evidence type="ECO:0000313" key="4">
    <source>
        <dbReference type="Proteomes" id="UP000031512"/>
    </source>
</evidence>
<name>L1LCL7_THEEQ</name>
<feature type="signal peptide" evidence="2">
    <location>
        <begin position="1"/>
        <end position="20"/>
    </location>
</feature>
<evidence type="ECO:0000256" key="1">
    <source>
        <dbReference type="SAM" id="MobiDB-lite"/>
    </source>
</evidence>
<evidence type="ECO:0000256" key="2">
    <source>
        <dbReference type="SAM" id="SignalP"/>
    </source>
</evidence>
<feature type="compositionally biased region" description="Acidic residues" evidence="1">
    <location>
        <begin position="230"/>
        <end position="251"/>
    </location>
</feature>
<dbReference type="Proteomes" id="UP000031512">
    <property type="component" value="Unassembled WGS sequence"/>
</dbReference>
<dbReference type="eggNOG" id="ENOG502QXT3">
    <property type="taxonomic scope" value="Eukaryota"/>
</dbReference>
<protein>
    <submittedName>
        <fullName evidence="3">Membrane protein, hypothetical</fullName>
    </submittedName>
</protein>
<dbReference type="VEuPathDB" id="PiroplasmaDB:BEWA_015850"/>
<organism evidence="3 4">
    <name type="scientific">Theileria equi strain WA</name>
    <dbReference type="NCBI Taxonomy" id="1537102"/>
    <lineage>
        <taxon>Eukaryota</taxon>
        <taxon>Sar</taxon>
        <taxon>Alveolata</taxon>
        <taxon>Apicomplexa</taxon>
        <taxon>Aconoidasida</taxon>
        <taxon>Piroplasmida</taxon>
        <taxon>Theileriidae</taxon>
        <taxon>Theileria</taxon>
    </lineage>
</organism>